<gene>
    <name evidence="2" type="ORF">SAMN05421547_1273</name>
</gene>
<feature type="region of interest" description="Disordered" evidence="1">
    <location>
        <begin position="126"/>
        <end position="158"/>
    </location>
</feature>
<dbReference type="GeneID" id="94691490"/>
<evidence type="ECO:0000256" key="1">
    <source>
        <dbReference type="SAM" id="MobiDB-lite"/>
    </source>
</evidence>
<accession>A0A1H3TBX0</accession>
<protein>
    <submittedName>
        <fullName evidence="2">Uncharacterized protein</fullName>
    </submittedName>
</protein>
<name>A0A1H3TBX0_9BURK</name>
<evidence type="ECO:0000313" key="3">
    <source>
        <dbReference type="Proteomes" id="UP000183417"/>
    </source>
</evidence>
<dbReference type="AlphaFoldDB" id="A0A1H3TBX0"/>
<reference evidence="2 3" key="1">
    <citation type="submission" date="2016-10" db="EMBL/GenBank/DDBJ databases">
        <authorList>
            <person name="de Groot N.N."/>
        </authorList>
    </citation>
    <scope>NUCLEOTIDE SEQUENCE [LARGE SCALE GENOMIC DNA]</scope>
    <source>
        <strain evidence="2 3">LMG 24775</strain>
    </source>
</reference>
<proteinExistence type="predicted"/>
<evidence type="ECO:0000313" key="2">
    <source>
        <dbReference type="EMBL" id="SDZ47341.1"/>
    </source>
</evidence>
<feature type="compositionally biased region" description="Basic residues" evidence="1">
    <location>
        <begin position="149"/>
        <end position="158"/>
    </location>
</feature>
<dbReference type="EMBL" id="FNPE01000027">
    <property type="protein sequence ID" value="SDZ47341.1"/>
    <property type="molecule type" value="Genomic_DNA"/>
</dbReference>
<dbReference type="RefSeq" id="WP_074923473.1">
    <property type="nucleotide sequence ID" value="NZ_CP141274.1"/>
</dbReference>
<dbReference type="Proteomes" id="UP000183417">
    <property type="component" value="Unassembled WGS sequence"/>
</dbReference>
<organism evidence="2 3">
    <name type="scientific">Delftia lacustris</name>
    <dbReference type="NCBI Taxonomy" id="558537"/>
    <lineage>
        <taxon>Bacteria</taxon>
        <taxon>Pseudomonadati</taxon>
        <taxon>Pseudomonadota</taxon>
        <taxon>Betaproteobacteria</taxon>
        <taxon>Burkholderiales</taxon>
        <taxon>Comamonadaceae</taxon>
        <taxon>Delftia</taxon>
    </lineage>
</organism>
<sequence length="158" mass="16579">MSEFEATEIGQQPVSIDSIYNGKCLSVSGRSTLTYTVGQGKGDNALYLRIADSTGNGVWCKDWAPASAIEAIVSGAQELTAKSFHSLHPGKSINTGGFVLAALRDLGLIRPGEVNTRLHEHVPGATLEGITRNPPKAKDEGSAASMAGKSRRKAKEGA</sequence>